<dbReference type="PANTHER" id="PTHR11005">
    <property type="entry name" value="LYSOSOMAL ACID LIPASE-RELATED"/>
    <property type="match status" value="1"/>
</dbReference>
<evidence type="ECO:0000313" key="5">
    <source>
        <dbReference type="EMBL" id="KAK7805873.1"/>
    </source>
</evidence>
<feature type="signal peptide" evidence="3">
    <location>
        <begin position="1"/>
        <end position="15"/>
    </location>
</feature>
<dbReference type="Proteomes" id="UP001488838">
    <property type="component" value="Unassembled WGS sequence"/>
</dbReference>
<evidence type="ECO:0000256" key="1">
    <source>
        <dbReference type="ARBA" id="ARBA00010701"/>
    </source>
</evidence>
<comment type="caution">
    <text evidence="5">The sequence shown here is derived from an EMBL/GenBank/DDBJ whole genome shotgun (WGS) entry which is preliminary data.</text>
</comment>
<dbReference type="Gene3D" id="3.40.50.1820">
    <property type="entry name" value="alpha/beta hydrolase"/>
    <property type="match status" value="1"/>
</dbReference>
<dbReference type="InterPro" id="IPR006693">
    <property type="entry name" value="AB_hydrolase_lipase"/>
</dbReference>
<evidence type="ECO:0000256" key="3">
    <source>
        <dbReference type="SAM" id="SignalP"/>
    </source>
</evidence>
<dbReference type="Pfam" id="PF04083">
    <property type="entry name" value="Abhydro_lipase"/>
    <property type="match status" value="1"/>
</dbReference>
<feature type="active site" description="Charge relay system" evidence="2">
    <location>
        <position position="316"/>
    </location>
</feature>
<protein>
    <recommendedName>
        <fullName evidence="4">Partial AB-hydrolase lipase domain-containing protein</fullName>
    </recommendedName>
</protein>
<keyword evidence="6" id="KW-1185">Reference proteome</keyword>
<dbReference type="GO" id="GO:0016788">
    <property type="term" value="F:hydrolase activity, acting on ester bonds"/>
    <property type="evidence" value="ECO:0007669"/>
    <property type="project" value="InterPro"/>
</dbReference>
<dbReference type="SUPFAM" id="SSF53474">
    <property type="entry name" value="alpha/beta-Hydrolases"/>
    <property type="match status" value="1"/>
</dbReference>
<gene>
    <name evidence="5" type="ORF">U0070_009648</name>
</gene>
<feature type="active site" description="Charge relay system" evidence="2">
    <location>
        <position position="345"/>
    </location>
</feature>
<feature type="domain" description="Partial AB-hydrolase lipase" evidence="4">
    <location>
        <begin position="33"/>
        <end position="94"/>
    </location>
</feature>
<feature type="non-terminal residue" evidence="5">
    <location>
        <position position="369"/>
    </location>
</feature>
<accession>A0AAW0HV95</accession>
<dbReference type="EMBL" id="JBBHLL010000324">
    <property type="protein sequence ID" value="KAK7805873.1"/>
    <property type="molecule type" value="Genomic_DNA"/>
</dbReference>
<dbReference type="InterPro" id="IPR029058">
    <property type="entry name" value="AB_hydrolase_fold"/>
</dbReference>
<sequence>MRWLLSTMCLVHVFGNIFCLFAVNKNPEAHMNVSEIVTYWHYESEEYEVVTEDGYILPINRIPHGKNNSNSPAPKKVVYCQHGLFSTAGVWVSNPPNNSLAFILADAGYDVWMGNSRGNTWAKKHLYLDPNSKEFWDFSYDEMIKYDLPATINFILKKTGQKQIYYVGHSQGTLIALGAFSTNQQLAEKIKLSILLAPVATVKYVQGLGRLPAYSTPTAFKLLFGEKEFLPTADFSKISGYTCNIEVINTACAALLASLTGYAPEQLNKAINKGVFQAYDWGSRSLNMLHYNQTTPPLYNVEAMKVRTALWSGGKDILADPRDVANLKPKISNLVYEKIIPNFSHLDFIVGINAYNEVSKGILKLLDES</sequence>
<dbReference type="InterPro" id="IPR025483">
    <property type="entry name" value="Lipase_euk"/>
</dbReference>
<reference evidence="5 6" key="1">
    <citation type="journal article" date="2023" name="bioRxiv">
        <title>Conserved and derived expression patterns and positive selection on dental genes reveal complex evolutionary context of ever-growing rodent molars.</title>
        <authorList>
            <person name="Calamari Z.T."/>
            <person name="Song A."/>
            <person name="Cohen E."/>
            <person name="Akter M."/>
            <person name="Roy R.D."/>
            <person name="Hallikas O."/>
            <person name="Christensen M.M."/>
            <person name="Li P."/>
            <person name="Marangoni P."/>
            <person name="Jernvall J."/>
            <person name="Klein O.D."/>
        </authorList>
    </citation>
    <scope>NUCLEOTIDE SEQUENCE [LARGE SCALE GENOMIC DNA]</scope>
    <source>
        <strain evidence="5">V071</strain>
    </source>
</reference>
<name>A0AAW0HV95_MYOGA</name>
<feature type="chain" id="PRO_5043508379" description="Partial AB-hydrolase lipase domain-containing protein" evidence="3">
    <location>
        <begin position="16"/>
        <end position="369"/>
    </location>
</feature>
<comment type="similarity">
    <text evidence="1">Belongs to the AB hydrolase superfamily. Lipase family.</text>
</comment>
<dbReference type="PIRSF" id="PIRSF000862">
    <property type="entry name" value="Steryl_ester_lip"/>
    <property type="match status" value="1"/>
</dbReference>
<evidence type="ECO:0000313" key="6">
    <source>
        <dbReference type="Proteomes" id="UP001488838"/>
    </source>
</evidence>
<feature type="active site" description="Nucleophile" evidence="2">
    <location>
        <position position="170"/>
    </location>
</feature>
<dbReference type="FunFam" id="3.40.50.1820:FF:000012">
    <property type="entry name" value="Lipase"/>
    <property type="match status" value="1"/>
</dbReference>
<evidence type="ECO:0000256" key="2">
    <source>
        <dbReference type="PIRSR" id="PIRSR000862-1"/>
    </source>
</evidence>
<dbReference type="AlphaFoldDB" id="A0AAW0HV95"/>
<proteinExistence type="inferred from homology"/>
<keyword evidence="3" id="KW-0732">Signal</keyword>
<evidence type="ECO:0000259" key="4">
    <source>
        <dbReference type="Pfam" id="PF04083"/>
    </source>
</evidence>
<dbReference type="GO" id="GO:0006629">
    <property type="term" value="P:lipid metabolic process"/>
    <property type="evidence" value="ECO:0007669"/>
    <property type="project" value="InterPro"/>
</dbReference>
<organism evidence="5 6">
    <name type="scientific">Myodes glareolus</name>
    <name type="common">Bank vole</name>
    <name type="synonym">Clethrionomys glareolus</name>
    <dbReference type="NCBI Taxonomy" id="447135"/>
    <lineage>
        <taxon>Eukaryota</taxon>
        <taxon>Metazoa</taxon>
        <taxon>Chordata</taxon>
        <taxon>Craniata</taxon>
        <taxon>Vertebrata</taxon>
        <taxon>Euteleostomi</taxon>
        <taxon>Mammalia</taxon>
        <taxon>Eutheria</taxon>
        <taxon>Euarchontoglires</taxon>
        <taxon>Glires</taxon>
        <taxon>Rodentia</taxon>
        <taxon>Myomorpha</taxon>
        <taxon>Muroidea</taxon>
        <taxon>Cricetidae</taxon>
        <taxon>Arvicolinae</taxon>
        <taxon>Myodes</taxon>
    </lineage>
</organism>